<keyword evidence="2" id="KW-0238">DNA-binding</keyword>
<feature type="domain" description="HTH gntR-type" evidence="5">
    <location>
        <begin position="7"/>
        <end position="74"/>
    </location>
</feature>
<gene>
    <name evidence="6" type="ORF">ACFFTU_09895</name>
</gene>
<dbReference type="CDD" id="cd07377">
    <property type="entry name" value="WHTH_GntR"/>
    <property type="match status" value="1"/>
</dbReference>
<proteinExistence type="predicted"/>
<dbReference type="PANTHER" id="PTHR44846">
    <property type="entry name" value="MANNOSYL-D-GLYCERATE TRANSPORT/METABOLISM SYSTEM REPRESSOR MNGR-RELATED"/>
    <property type="match status" value="1"/>
</dbReference>
<sequence length="85" mass="9496">MEFDPTRPKWQQIADVIRTRIRSGQYPVTHHLSEVALQQEFGVARDTVRKATRALREAGWITTTPGMGSFVAERPADDQGDAQSG</sequence>
<dbReference type="RefSeq" id="WP_380836884.1">
    <property type="nucleotide sequence ID" value="NZ_BAAAXE010000014.1"/>
</dbReference>
<keyword evidence="7" id="KW-1185">Reference proteome</keyword>
<evidence type="ECO:0000256" key="3">
    <source>
        <dbReference type="ARBA" id="ARBA00023163"/>
    </source>
</evidence>
<evidence type="ECO:0000313" key="7">
    <source>
        <dbReference type="Proteomes" id="UP001589718"/>
    </source>
</evidence>
<evidence type="ECO:0000256" key="2">
    <source>
        <dbReference type="ARBA" id="ARBA00023125"/>
    </source>
</evidence>
<dbReference type="InterPro" id="IPR036390">
    <property type="entry name" value="WH_DNA-bd_sf"/>
</dbReference>
<name>A0ABV5PAQ6_STRCM</name>
<keyword evidence="3" id="KW-0804">Transcription</keyword>
<dbReference type="InterPro" id="IPR050679">
    <property type="entry name" value="Bact_HTH_transcr_reg"/>
</dbReference>
<dbReference type="PANTHER" id="PTHR44846:SF17">
    <property type="entry name" value="GNTR-FAMILY TRANSCRIPTIONAL REGULATOR"/>
    <property type="match status" value="1"/>
</dbReference>
<feature type="region of interest" description="Disordered" evidence="4">
    <location>
        <begin position="66"/>
        <end position="85"/>
    </location>
</feature>
<dbReference type="SUPFAM" id="SSF46785">
    <property type="entry name" value="Winged helix' DNA-binding domain"/>
    <property type="match status" value="1"/>
</dbReference>
<accession>A0ABV5PAQ6</accession>
<evidence type="ECO:0000259" key="5">
    <source>
        <dbReference type="PROSITE" id="PS50949"/>
    </source>
</evidence>
<dbReference type="Proteomes" id="UP001589718">
    <property type="component" value="Unassembled WGS sequence"/>
</dbReference>
<evidence type="ECO:0000256" key="1">
    <source>
        <dbReference type="ARBA" id="ARBA00023015"/>
    </source>
</evidence>
<dbReference type="InterPro" id="IPR000524">
    <property type="entry name" value="Tscrpt_reg_HTH_GntR"/>
</dbReference>
<dbReference type="Gene3D" id="1.10.10.10">
    <property type="entry name" value="Winged helix-like DNA-binding domain superfamily/Winged helix DNA-binding domain"/>
    <property type="match status" value="1"/>
</dbReference>
<organism evidence="6 7">
    <name type="scientific">Streptomyces cremeus</name>
    <dbReference type="NCBI Taxonomy" id="66881"/>
    <lineage>
        <taxon>Bacteria</taxon>
        <taxon>Bacillati</taxon>
        <taxon>Actinomycetota</taxon>
        <taxon>Actinomycetes</taxon>
        <taxon>Kitasatosporales</taxon>
        <taxon>Streptomycetaceae</taxon>
        <taxon>Streptomyces</taxon>
    </lineage>
</organism>
<comment type="caution">
    <text evidence="6">The sequence shown here is derived from an EMBL/GenBank/DDBJ whole genome shotgun (WGS) entry which is preliminary data.</text>
</comment>
<dbReference type="PROSITE" id="PS50949">
    <property type="entry name" value="HTH_GNTR"/>
    <property type="match status" value="1"/>
</dbReference>
<protein>
    <submittedName>
        <fullName evidence="6">GntR family transcriptional regulator</fullName>
    </submittedName>
</protein>
<dbReference type="EMBL" id="JBHMCR010000005">
    <property type="protein sequence ID" value="MFB9520257.1"/>
    <property type="molecule type" value="Genomic_DNA"/>
</dbReference>
<dbReference type="Pfam" id="PF00392">
    <property type="entry name" value="GntR"/>
    <property type="match status" value="1"/>
</dbReference>
<evidence type="ECO:0000313" key="6">
    <source>
        <dbReference type="EMBL" id="MFB9520257.1"/>
    </source>
</evidence>
<keyword evidence="1" id="KW-0805">Transcription regulation</keyword>
<dbReference type="InterPro" id="IPR036388">
    <property type="entry name" value="WH-like_DNA-bd_sf"/>
</dbReference>
<dbReference type="SMART" id="SM00345">
    <property type="entry name" value="HTH_GNTR"/>
    <property type="match status" value="1"/>
</dbReference>
<evidence type="ECO:0000256" key="4">
    <source>
        <dbReference type="SAM" id="MobiDB-lite"/>
    </source>
</evidence>
<reference evidence="6 7" key="1">
    <citation type="submission" date="2024-09" db="EMBL/GenBank/DDBJ databases">
        <authorList>
            <person name="Sun Q."/>
            <person name="Mori K."/>
        </authorList>
    </citation>
    <scope>NUCLEOTIDE SEQUENCE [LARGE SCALE GENOMIC DNA]</scope>
    <source>
        <strain evidence="6 7">JCM 4362</strain>
    </source>
</reference>